<dbReference type="Proteomes" id="UP001244341">
    <property type="component" value="Chromosome 1b"/>
</dbReference>
<dbReference type="InterPro" id="IPR011989">
    <property type="entry name" value="ARM-like"/>
</dbReference>
<dbReference type="EMBL" id="CP126208">
    <property type="protein sequence ID" value="WIA09280.1"/>
    <property type="molecule type" value="Genomic_DNA"/>
</dbReference>
<organism evidence="3 4">
    <name type="scientific">Tetradesmus obliquus</name>
    <name type="common">Green alga</name>
    <name type="synonym">Acutodesmus obliquus</name>
    <dbReference type="NCBI Taxonomy" id="3088"/>
    <lineage>
        <taxon>Eukaryota</taxon>
        <taxon>Viridiplantae</taxon>
        <taxon>Chlorophyta</taxon>
        <taxon>core chlorophytes</taxon>
        <taxon>Chlorophyceae</taxon>
        <taxon>CS clade</taxon>
        <taxon>Sphaeropleales</taxon>
        <taxon>Scenedesmaceae</taxon>
        <taxon>Tetradesmus</taxon>
    </lineage>
</organism>
<keyword evidence="1" id="KW-0677">Repeat</keyword>
<dbReference type="PANTHER" id="PTHR13389">
    <property type="entry name" value="PUMILIO HOMOLOG 3"/>
    <property type="match status" value="1"/>
</dbReference>
<name>A0ABY8TJS9_TETOB</name>
<sequence>MAKAKEAAAAGRKRPAGGDASPAKRQKPSGKPQGKPSFKGKPERAAFQGKPEKAAPKILSRKEQKEASKSKKLKFKKNYATIQETVLLWEQLRPKQTTKEEKEQLVANILKKLQGNTAELANHHSASRVLQWCLREGSEADKARLLAEVRAHIVELSKSKYGRHVVQKVLSLAKKEDVPGLAKLFRGHVAELLRHPAGADVLDDLYSVCPPACRNTLCCELYGREFTLFGGVSAQSDSISHLPQLLAGVDAKKRQAVVASLYKGLAPVLEKALLHPALTHRLLRELLAEAPGSIVADAVDTLAAAGGNALKLVHTHDGAAAACMALAYGTPKDRKRLVKGMKGYVWQTAENEWGHAVVATALSVVDDTALTGKTLLPELKSKLEEWVTNKHAARVLLQLLAPDSHRYLPQSSYEMMHPPAKSMMVSAAAAAATAGGGSAAAAGMDEDEEMLDEAEEQQQEEADEGDAAADGEGGGEGPDGAGARAFAQQLWQQALQGQCKQLVGSHAEKVLAGLLHCGVPTVEQQAAAELKPLVGDVEAWAGKFWGPAGGQEQQHHSKTKEKKKAKSRTEQGQEQQQQQQHNGTLAPSAKKKKRQQ</sequence>
<feature type="compositionally biased region" description="Low complexity" evidence="2">
    <location>
        <begin position="570"/>
        <end position="580"/>
    </location>
</feature>
<dbReference type="Gene3D" id="1.25.10.10">
    <property type="entry name" value="Leucine-rich Repeat Variant"/>
    <property type="match status" value="1"/>
</dbReference>
<dbReference type="Pfam" id="PF22493">
    <property type="entry name" value="PUF_NOP9"/>
    <property type="match status" value="1"/>
</dbReference>
<gene>
    <name evidence="3" type="ORF">OEZ85_008688</name>
</gene>
<evidence type="ECO:0000256" key="1">
    <source>
        <dbReference type="ARBA" id="ARBA00022737"/>
    </source>
</evidence>
<feature type="region of interest" description="Disordered" evidence="2">
    <location>
        <begin position="1"/>
        <end position="72"/>
    </location>
</feature>
<dbReference type="InterPro" id="IPR040059">
    <property type="entry name" value="PUM3"/>
</dbReference>
<evidence type="ECO:0000313" key="4">
    <source>
        <dbReference type="Proteomes" id="UP001244341"/>
    </source>
</evidence>
<feature type="region of interest" description="Disordered" evidence="2">
    <location>
        <begin position="545"/>
        <end position="596"/>
    </location>
</feature>
<evidence type="ECO:0000313" key="3">
    <source>
        <dbReference type="EMBL" id="WIA09280.1"/>
    </source>
</evidence>
<keyword evidence="4" id="KW-1185">Reference proteome</keyword>
<accession>A0ABY8TJS9</accession>
<feature type="compositionally biased region" description="Gly residues" evidence="2">
    <location>
        <begin position="471"/>
        <end position="480"/>
    </location>
</feature>
<dbReference type="InterPro" id="IPR016024">
    <property type="entry name" value="ARM-type_fold"/>
</dbReference>
<dbReference type="InterPro" id="IPR001313">
    <property type="entry name" value="Pumilio_RNA-bd_rpt"/>
</dbReference>
<feature type="compositionally biased region" description="Acidic residues" evidence="2">
    <location>
        <begin position="444"/>
        <end position="469"/>
    </location>
</feature>
<proteinExistence type="predicted"/>
<feature type="region of interest" description="Disordered" evidence="2">
    <location>
        <begin position="438"/>
        <end position="482"/>
    </location>
</feature>
<dbReference type="PANTHER" id="PTHR13389:SF0">
    <property type="entry name" value="PUMILIO HOMOLOG 3"/>
    <property type="match status" value="1"/>
</dbReference>
<feature type="compositionally biased region" description="Basic residues" evidence="2">
    <location>
        <begin position="556"/>
        <end position="566"/>
    </location>
</feature>
<protein>
    <recommendedName>
        <fullName evidence="5">PUM-HD domain-containing protein</fullName>
    </recommendedName>
</protein>
<dbReference type="SMART" id="SM00025">
    <property type="entry name" value="Pumilio"/>
    <property type="match status" value="5"/>
</dbReference>
<reference evidence="3 4" key="1">
    <citation type="submission" date="2023-05" db="EMBL/GenBank/DDBJ databases">
        <title>A 100% complete, gapless, phased diploid assembly of the Scenedesmus obliquus UTEX 3031 genome.</title>
        <authorList>
            <person name="Biondi T.C."/>
            <person name="Hanschen E.R."/>
            <person name="Kwon T."/>
            <person name="Eng W."/>
            <person name="Kruse C.P.S."/>
            <person name="Koehler S.I."/>
            <person name="Kunde Y."/>
            <person name="Gleasner C.D."/>
            <person name="You Mak K.T."/>
            <person name="Polle J."/>
            <person name="Hovde B.T."/>
            <person name="Starkenburg S.R."/>
        </authorList>
    </citation>
    <scope>NUCLEOTIDE SEQUENCE [LARGE SCALE GENOMIC DNA]</scope>
    <source>
        <strain evidence="3 4">DOE0152z</strain>
    </source>
</reference>
<evidence type="ECO:0008006" key="5">
    <source>
        <dbReference type="Google" id="ProtNLM"/>
    </source>
</evidence>
<evidence type="ECO:0000256" key="2">
    <source>
        <dbReference type="SAM" id="MobiDB-lite"/>
    </source>
</evidence>
<feature type="compositionally biased region" description="Basic and acidic residues" evidence="2">
    <location>
        <begin position="40"/>
        <end position="69"/>
    </location>
</feature>
<dbReference type="SUPFAM" id="SSF48371">
    <property type="entry name" value="ARM repeat"/>
    <property type="match status" value="1"/>
</dbReference>